<proteinExistence type="predicted"/>
<gene>
    <name evidence="1" type="ORF">DCAF_LOCUS8314</name>
</gene>
<dbReference type="AlphaFoldDB" id="A0AAV1R9F6"/>
<dbReference type="EMBL" id="CAWUPB010000913">
    <property type="protein sequence ID" value="CAK7331134.1"/>
    <property type="molecule type" value="Genomic_DNA"/>
</dbReference>
<accession>A0AAV1R9F6</accession>
<evidence type="ECO:0000313" key="2">
    <source>
        <dbReference type="Proteomes" id="UP001314170"/>
    </source>
</evidence>
<reference evidence="1 2" key="1">
    <citation type="submission" date="2024-01" db="EMBL/GenBank/DDBJ databases">
        <authorList>
            <person name="Waweru B."/>
        </authorList>
    </citation>
    <scope>NUCLEOTIDE SEQUENCE [LARGE SCALE GENOMIC DNA]</scope>
</reference>
<sequence length="69" mass="7796">MLLNNGGCSWKVLDMLSFKMGIPSIGLDWSFEALNDLQDNKARESHTNLSNPRHDAMNQIQAQHITIEV</sequence>
<organism evidence="1 2">
    <name type="scientific">Dovyalis caffra</name>
    <dbReference type="NCBI Taxonomy" id="77055"/>
    <lineage>
        <taxon>Eukaryota</taxon>
        <taxon>Viridiplantae</taxon>
        <taxon>Streptophyta</taxon>
        <taxon>Embryophyta</taxon>
        <taxon>Tracheophyta</taxon>
        <taxon>Spermatophyta</taxon>
        <taxon>Magnoliopsida</taxon>
        <taxon>eudicotyledons</taxon>
        <taxon>Gunneridae</taxon>
        <taxon>Pentapetalae</taxon>
        <taxon>rosids</taxon>
        <taxon>fabids</taxon>
        <taxon>Malpighiales</taxon>
        <taxon>Salicaceae</taxon>
        <taxon>Flacourtieae</taxon>
        <taxon>Dovyalis</taxon>
    </lineage>
</organism>
<keyword evidence="2" id="KW-1185">Reference proteome</keyword>
<dbReference type="Proteomes" id="UP001314170">
    <property type="component" value="Unassembled WGS sequence"/>
</dbReference>
<name>A0AAV1R9F6_9ROSI</name>
<comment type="caution">
    <text evidence="1">The sequence shown here is derived from an EMBL/GenBank/DDBJ whole genome shotgun (WGS) entry which is preliminary data.</text>
</comment>
<protein>
    <submittedName>
        <fullName evidence="1">Uncharacterized protein</fullName>
    </submittedName>
</protein>
<evidence type="ECO:0000313" key="1">
    <source>
        <dbReference type="EMBL" id="CAK7331134.1"/>
    </source>
</evidence>